<name>A0A450THH8_9GAMM</name>
<proteinExistence type="predicted"/>
<dbReference type="AlphaFoldDB" id="A0A450THH8"/>
<accession>A0A450THH8</accession>
<feature type="domain" description="PIN" evidence="1">
    <location>
        <begin position="6"/>
        <end position="118"/>
    </location>
</feature>
<protein>
    <submittedName>
        <fullName evidence="2">PIN domain nuclease, a component of toxin-antitoxin system (PIN domain)</fullName>
    </submittedName>
</protein>
<dbReference type="Gene3D" id="3.40.50.1010">
    <property type="entry name" value="5'-nuclease"/>
    <property type="match status" value="1"/>
</dbReference>
<dbReference type="InterPro" id="IPR002716">
    <property type="entry name" value="PIN_dom"/>
</dbReference>
<dbReference type="EMBL" id="CAADFD010000119">
    <property type="protein sequence ID" value="VFJ66645.1"/>
    <property type="molecule type" value="Genomic_DNA"/>
</dbReference>
<dbReference type="InterPro" id="IPR052919">
    <property type="entry name" value="TA_system_RNase"/>
</dbReference>
<evidence type="ECO:0000313" key="2">
    <source>
        <dbReference type="EMBL" id="VFJ66645.1"/>
    </source>
</evidence>
<reference evidence="2" key="1">
    <citation type="submission" date="2019-02" db="EMBL/GenBank/DDBJ databases">
        <authorList>
            <person name="Gruber-Vodicka R. H."/>
            <person name="Seah K. B. B."/>
        </authorList>
    </citation>
    <scope>NUCLEOTIDE SEQUENCE</scope>
    <source>
        <strain evidence="2">BECK_BZ106</strain>
    </source>
</reference>
<dbReference type="InterPro" id="IPR029060">
    <property type="entry name" value="PIN-like_dom_sf"/>
</dbReference>
<dbReference type="InterPro" id="IPR041705">
    <property type="entry name" value="PIN_Sll0205"/>
</dbReference>
<organism evidence="2">
    <name type="scientific">Candidatus Kentrum sp. FW</name>
    <dbReference type="NCBI Taxonomy" id="2126338"/>
    <lineage>
        <taxon>Bacteria</taxon>
        <taxon>Pseudomonadati</taxon>
        <taxon>Pseudomonadota</taxon>
        <taxon>Gammaproteobacteria</taxon>
        <taxon>Candidatus Kentrum</taxon>
    </lineage>
</organism>
<evidence type="ECO:0000259" key="1">
    <source>
        <dbReference type="Pfam" id="PF01850"/>
    </source>
</evidence>
<dbReference type="Pfam" id="PF01850">
    <property type="entry name" value="PIN"/>
    <property type="match status" value="1"/>
</dbReference>
<sequence>MDAGSYLIDTHLLYWWMTGASRLGEATTQKLQEADIAVSTATLWEMILKNHKGKLPLPDEPIDQAISAQGFRILPITPFHLKVLRRFELPHEDPFDRLLLATALAEHYTFLTRDRMILNFALPFVEQG</sequence>
<gene>
    <name evidence="2" type="ORF">BECKFW1821B_GA0114236_11197</name>
</gene>
<dbReference type="PANTHER" id="PTHR36173">
    <property type="entry name" value="RIBONUCLEASE VAPC16-RELATED"/>
    <property type="match status" value="1"/>
</dbReference>
<dbReference type="SUPFAM" id="SSF88723">
    <property type="entry name" value="PIN domain-like"/>
    <property type="match status" value="1"/>
</dbReference>
<dbReference type="CDD" id="cd09872">
    <property type="entry name" value="PIN_Sll0205-like"/>
    <property type="match status" value="1"/>
</dbReference>
<dbReference type="PANTHER" id="PTHR36173:SF1">
    <property type="entry name" value="RIBONUCLEASE VAPC22"/>
    <property type="match status" value="1"/>
</dbReference>